<reference evidence="3" key="1">
    <citation type="journal article" date="2020" name="Stud. Mycol.">
        <title>101 Dothideomycetes genomes: a test case for predicting lifestyles and emergence of pathogens.</title>
        <authorList>
            <person name="Haridas S."/>
            <person name="Albert R."/>
            <person name="Binder M."/>
            <person name="Bloem J."/>
            <person name="Labutti K."/>
            <person name="Salamov A."/>
            <person name="Andreopoulos B."/>
            <person name="Baker S."/>
            <person name="Barry K."/>
            <person name="Bills G."/>
            <person name="Bluhm B."/>
            <person name="Cannon C."/>
            <person name="Castanera R."/>
            <person name="Culley D."/>
            <person name="Daum C."/>
            <person name="Ezra D."/>
            <person name="Gonzalez J."/>
            <person name="Henrissat B."/>
            <person name="Kuo A."/>
            <person name="Liang C."/>
            <person name="Lipzen A."/>
            <person name="Lutzoni F."/>
            <person name="Magnuson J."/>
            <person name="Mondo S."/>
            <person name="Nolan M."/>
            <person name="Ohm R."/>
            <person name="Pangilinan J."/>
            <person name="Park H.-J."/>
            <person name="Ramirez L."/>
            <person name="Alfaro M."/>
            <person name="Sun H."/>
            <person name="Tritt A."/>
            <person name="Yoshinaga Y."/>
            <person name="Zwiers L.-H."/>
            <person name="Turgeon B."/>
            <person name="Goodwin S."/>
            <person name="Spatafora J."/>
            <person name="Crous P."/>
            <person name="Grigoriev I."/>
        </authorList>
    </citation>
    <scope>NUCLEOTIDE SEQUENCE</scope>
    <source>
        <strain evidence="3">CBS 279.74</strain>
    </source>
</reference>
<gene>
    <name evidence="3" type="ORF">K504DRAFT_217305</name>
</gene>
<keyword evidence="4" id="KW-1185">Reference proteome</keyword>
<dbReference type="OrthoDB" id="5413280at2759"/>
<dbReference type="Proteomes" id="UP000799428">
    <property type="component" value="Unassembled WGS sequence"/>
</dbReference>
<sequence length="252" mass="29098">MHSQHQLRSRLPQYSRYGEESRSSFNNALTRRHTAHNSGLNDDFSLDDKTKTNRFRTQQHSWSGRTLFFDETIGLLDRGIEAADKHIRPLQEAFQKEVSGIKFYATQKVLDELWEMRLDIKPKNRRNSKKEEAEGEIVEMEEMLEKNKQAKHAWAKVEKALQAAASGTKMTISAGRRNIKKADDKAGIERTVSKLQTFGSQCLDLLSKSKKKYSEIETLLKELDFLKQIIEEWTEFAEPGTDDENFGRDDGV</sequence>
<feature type="region of interest" description="Disordered" evidence="2">
    <location>
        <begin position="1"/>
        <end position="23"/>
    </location>
</feature>
<keyword evidence="1" id="KW-0175">Coiled coil</keyword>
<evidence type="ECO:0000313" key="4">
    <source>
        <dbReference type="Proteomes" id="UP000799428"/>
    </source>
</evidence>
<evidence type="ECO:0000256" key="2">
    <source>
        <dbReference type="SAM" id="MobiDB-lite"/>
    </source>
</evidence>
<organism evidence="3 4">
    <name type="scientific">Pleomassaria siparia CBS 279.74</name>
    <dbReference type="NCBI Taxonomy" id="1314801"/>
    <lineage>
        <taxon>Eukaryota</taxon>
        <taxon>Fungi</taxon>
        <taxon>Dikarya</taxon>
        <taxon>Ascomycota</taxon>
        <taxon>Pezizomycotina</taxon>
        <taxon>Dothideomycetes</taxon>
        <taxon>Pleosporomycetidae</taxon>
        <taxon>Pleosporales</taxon>
        <taxon>Pleomassariaceae</taxon>
        <taxon>Pleomassaria</taxon>
    </lineage>
</organism>
<proteinExistence type="predicted"/>
<feature type="coiled-coil region" evidence="1">
    <location>
        <begin position="123"/>
        <end position="150"/>
    </location>
</feature>
<evidence type="ECO:0000256" key="1">
    <source>
        <dbReference type="SAM" id="Coils"/>
    </source>
</evidence>
<dbReference type="EMBL" id="MU005767">
    <property type="protein sequence ID" value="KAF2711331.1"/>
    <property type="molecule type" value="Genomic_DNA"/>
</dbReference>
<name>A0A6G1KFZ5_9PLEO</name>
<accession>A0A6G1KFZ5</accession>
<protein>
    <submittedName>
        <fullName evidence="3">Uncharacterized protein</fullName>
    </submittedName>
</protein>
<evidence type="ECO:0000313" key="3">
    <source>
        <dbReference type="EMBL" id="KAF2711331.1"/>
    </source>
</evidence>
<dbReference type="AlphaFoldDB" id="A0A6G1KFZ5"/>